<sequence>MPTRRRAARLTVRPARHAGRPLARRFAALAAAATAVALVLSGCGIAAPRFEMLAFQPDYAKVDLIDQSADGIQLLGVQGVHLKEGGVGVEKPSKAVLKQRDRAKKLGIPAQLLVINSRPGQGFSRSLAEQMLSSKKNRERVARELADEVDGNGWDGGIMLDIESIDGDLADDFVEFAADLREAVGPEVRLDAAIATASSKAGYRDRGFDVEGLAKSLDHLTLMAYDLHGPWNPNDPGPVGDLPWQRKTLDALLKLVDPQQVQLGVAGYGYRWGGPVGAKAVSVAQARRYVAEAGAVAAFDEKLGEWTATLPDGTVMWWSDSRSLALRVKLAQDRDLHGVAVWSLAVSDPITPVSDSSDSDD</sequence>
<organism evidence="2 3">
    <name type="scientific">Schumannella soli</name>
    <dbReference type="NCBI Taxonomy" id="2590779"/>
    <lineage>
        <taxon>Bacteria</taxon>
        <taxon>Bacillati</taxon>
        <taxon>Actinomycetota</taxon>
        <taxon>Actinomycetes</taxon>
        <taxon>Micrococcales</taxon>
        <taxon>Microbacteriaceae</taxon>
        <taxon>Schumannella</taxon>
    </lineage>
</organism>
<dbReference type="Gene3D" id="3.20.20.80">
    <property type="entry name" value="Glycosidases"/>
    <property type="match status" value="1"/>
</dbReference>
<dbReference type="Proteomes" id="UP000316252">
    <property type="component" value="Unassembled WGS sequence"/>
</dbReference>
<dbReference type="InterPro" id="IPR017853">
    <property type="entry name" value="GH"/>
</dbReference>
<dbReference type="PROSITE" id="PS51910">
    <property type="entry name" value="GH18_2"/>
    <property type="match status" value="1"/>
</dbReference>
<dbReference type="PANTHER" id="PTHR46066:SF2">
    <property type="entry name" value="CHITINASE DOMAIN-CONTAINING PROTEIN 1"/>
    <property type="match status" value="1"/>
</dbReference>
<dbReference type="InterPro" id="IPR011583">
    <property type="entry name" value="Chitinase_II/V-like_cat"/>
</dbReference>
<dbReference type="AlphaFoldDB" id="A0A506Y6G0"/>
<dbReference type="RefSeq" id="WP_141162140.1">
    <property type="nucleotide sequence ID" value="NZ_VHQG01000001.1"/>
</dbReference>
<evidence type="ECO:0000259" key="1">
    <source>
        <dbReference type="PROSITE" id="PS51910"/>
    </source>
</evidence>
<dbReference type="InterPro" id="IPR001223">
    <property type="entry name" value="Glyco_hydro18_cat"/>
</dbReference>
<comment type="caution">
    <text evidence="2">The sequence shown here is derived from an EMBL/GenBank/DDBJ whole genome shotgun (WGS) entry which is preliminary data.</text>
</comment>
<name>A0A506Y6G0_9MICO</name>
<dbReference type="SUPFAM" id="SSF51445">
    <property type="entry name" value="(Trans)glycosidases"/>
    <property type="match status" value="1"/>
</dbReference>
<keyword evidence="3" id="KW-1185">Reference proteome</keyword>
<feature type="domain" description="GH18" evidence="1">
    <location>
        <begin position="39"/>
        <end position="361"/>
    </location>
</feature>
<reference evidence="2 3" key="1">
    <citation type="submission" date="2019-06" db="EMBL/GenBank/DDBJ databases">
        <authorList>
            <person name="Li F."/>
        </authorList>
    </citation>
    <scope>NUCLEOTIDE SEQUENCE [LARGE SCALE GENOMIC DNA]</scope>
    <source>
        <strain evidence="2 3">10F1D-1</strain>
    </source>
</reference>
<dbReference type="OrthoDB" id="276604at2"/>
<evidence type="ECO:0000313" key="3">
    <source>
        <dbReference type="Proteomes" id="UP000316252"/>
    </source>
</evidence>
<dbReference type="Pfam" id="PF00704">
    <property type="entry name" value="Glyco_hydro_18"/>
    <property type="match status" value="1"/>
</dbReference>
<dbReference type="GO" id="GO:0005975">
    <property type="term" value="P:carbohydrate metabolic process"/>
    <property type="evidence" value="ECO:0007669"/>
    <property type="project" value="InterPro"/>
</dbReference>
<evidence type="ECO:0000313" key="2">
    <source>
        <dbReference type="EMBL" id="TPW77612.1"/>
    </source>
</evidence>
<dbReference type="SMART" id="SM00636">
    <property type="entry name" value="Glyco_18"/>
    <property type="match status" value="1"/>
</dbReference>
<protein>
    <recommendedName>
        <fullName evidence="1">GH18 domain-containing protein</fullName>
    </recommendedName>
</protein>
<proteinExistence type="predicted"/>
<dbReference type="EMBL" id="VHQG01000001">
    <property type="protein sequence ID" value="TPW77612.1"/>
    <property type="molecule type" value="Genomic_DNA"/>
</dbReference>
<dbReference type="PANTHER" id="PTHR46066">
    <property type="entry name" value="CHITINASE DOMAIN-CONTAINING PROTEIN 1 FAMILY MEMBER"/>
    <property type="match status" value="1"/>
</dbReference>
<gene>
    <name evidence="2" type="ORF">FJ657_02800</name>
</gene>
<dbReference type="GO" id="GO:0008061">
    <property type="term" value="F:chitin binding"/>
    <property type="evidence" value="ECO:0007669"/>
    <property type="project" value="InterPro"/>
</dbReference>
<accession>A0A506Y6G0</accession>
<dbReference type="InterPro" id="IPR029070">
    <property type="entry name" value="Chitinase_insertion_sf"/>
</dbReference>
<dbReference type="Gene3D" id="3.10.50.10">
    <property type="match status" value="1"/>
</dbReference>